<evidence type="ECO:0000313" key="2">
    <source>
        <dbReference type="Proteomes" id="UP000724268"/>
    </source>
</evidence>
<dbReference type="Proteomes" id="UP000724268">
    <property type="component" value="Unassembled WGS sequence"/>
</dbReference>
<accession>A0ABS6ZZ35</accession>
<dbReference type="EMBL" id="JAHXRS010000015">
    <property type="protein sequence ID" value="MBW6395283.1"/>
    <property type="molecule type" value="Genomic_DNA"/>
</dbReference>
<gene>
    <name evidence="1" type="ORF">KZX47_09000</name>
</gene>
<dbReference type="RefSeq" id="WP_219759805.1">
    <property type="nucleotide sequence ID" value="NZ_JAHXRS010000015.1"/>
</dbReference>
<organism evidence="1 2">
    <name type="scientific">Thermus brevis</name>
    <dbReference type="NCBI Taxonomy" id="2862456"/>
    <lineage>
        <taxon>Bacteria</taxon>
        <taxon>Thermotogati</taxon>
        <taxon>Deinococcota</taxon>
        <taxon>Deinococci</taxon>
        <taxon>Thermales</taxon>
        <taxon>Thermaceae</taxon>
        <taxon>Thermus</taxon>
    </lineage>
</organism>
<name>A0ABS6ZZ35_9DEIN</name>
<protein>
    <submittedName>
        <fullName evidence="1">Uncharacterized protein</fullName>
    </submittedName>
</protein>
<proteinExistence type="predicted"/>
<reference evidence="1 2" key="1">
    <citation type="submission" date="2021-07" db="EMBL/GenBank/DDBJ databases">
        <title>Thermus aquaticus gen. n. and sp. n., a nonsporulating extreme thermophile.</title>
        <authorList>
            <person name="Hu C.-J."/>
            <person name="Li W.-J."/>
            <person name="Xian W.-D."/>
        </authorList>
    </citation>
    <scope>NUCLEOTIDE SEQUENCE [LARGE SCALE GENOMIC DNA]</scope>
    <source>
        <strain evidence="1 2">SYSU G05001</strain>
    </source>
</reference>
<feature type="non-terminal residue" evidence="1">
    <location>
        <position position="133"/>
    </location>
</feature>
<evidence type="ECO:0000313" key="1">
    <source>
        <dbReference type="EMBL" id="MBW6395283.1"/>
    </source>
</evidence>
<comment type="caution">
    <text evidence="1">The sequence shown here is derived from an EMBL/GenBank/DDBJ whole genome shotgun (WGS) entry which is preliminary data.</text>
</comment>
<sequence>MPKNLTPQDQWETEFQVPLPGEPRNIGPLEALFQRLLNRTERLKNRIGTILGAPWDSIPPSTIVQLHDRTSTLETSTQQHRTASVLDHPDGSVTADKLADGAVTLQKLASTAVSVAPTPNALALRNAQGSVQD</sequence>
<keyword evidence="2" id="KW-1185">Reference proteome</keyword>